<dbReference type="EMBL" id="QVOD01000034">
    <property type="protein sequence ID" value="RFT64472.1"/>
    <property type="molecule type" value="Genomic_DNA"/>
</dbReference>
<dbReference type="Proteomes" id="UP000264294">
    <property type="component" value="Unassembled WGS sequence"/>
</dbReference>
<dbReference type="Pfam" id="PF12651">
    <property type="entry name" value="RHH_3"/>
    <property type="match status" value="1"/>
</dbReference>
<evidence type="ECO:0000313" key="5">
    <source>
        <dbReference type="Proteomes" id="UP000264294"/>
    </source>
</evidence>
<protein>
    <submittedName>
        <fullName evidence="2">Ribbon-helix-helix domain protein</fullName>
    </submittedName>
    <submittedName>
        <fullName evidence="3">Ribbon-helix-helix domain-containing protein</fullName>
    </submittedName>
</protein>
<organism evidence="2 4">
    <name type="scientific">Bacillus clarus</name>
    <dbReference type="NCBI Taxonomy" id="2338372"/>
    <lineage>
        <taxon>Bacteria</taxon>
        <taxon>Bacillati</taxon>
        <taxon>Bacillota</taxon>
        <taxon>Bacilli</taxon>
        <taxon>Bacillales</taxon>
        <taxon>Bacillaceae</taxon>
        <taxon>Bacillus</taxon>
        <taxon>Bacillus cereus group</taxon>
    </lineage>
</organism>
<sequence>MMENRGLKNRKPLSNAIETKLWYDLDNLAKDTRINKSKLLDEAVSDLLKKYENPTKK</sequence>
<accession>A0A090Y7Q5</accession>
<feature type="domain" description="Predicted DNA-binding protein ribbon-helix-helix" evidence="1">
    <location>
        <begin position="9"/>
        <end position="52"/>
    </location>
</feature>
<evidence type="ECO:0000313" key="3">
    <source>
        <dbReference type="EMBL" id="RFT64472.1"/>
    </source>
</evidence>
<evidence type="ECO:0000259" key="1">
    <source>
        <dbReference type="Pfam" id="PF12651"/>
    </source>
</evidence>
<evidence type="ECO:0000313" key="2">
    <source>
        <dbReference type="EMBL" id="KFM94803.1"/>
    </source>
</evidence>
<dbReference type="AlphaFoldDB" id="A0A090Y7Q5"/>
<evidence type="ECO:0000313" key="4">
    <source>
        <dbReference type="Proteomes" id="UP000029389"/>
    </source>
</evidence>
<dbReference type="EMBL" id="JMQC01000012">
    <property type="protein sequence ID" value="KFM94803.1"/>
    <property type="molecule type" value="Genomic_DNA"/>
</dbReference>
<dbReference type="InterPro" id="IPR038733">
    <property type="entry name" value="Predicted_DNA_bind_prot_RHH"/>
</dbReference>
<keyword evidence="5" id="KW-1185">Reference proteome</keyword>
<dbReference type="RefSeq" id="WP_002192125.1">
    <property type="nucleotide sequence ID" value="NZ_JMQC01000012.1"/>
</dbReference>
<proteinExistence type="predicted"/>
<reference evidence="2 4" key="1">
    <citation type="submission" date="2014-04" db="EMBL/GenBank/DDBJ databases">
        <authorList>
            <person name="Bishop-Lilly K.A."/>
            <person name="Broomall S.M."/>
            <person name="Chain P.S."/>
            <person name="Chertkov O."/>
            <person name="Coyne S.R."/>
            <person name="Daligault H.E."/>
            <person name="Davenport K.W."/>
            <person name="Erkkila T."/>
            <person name="Frey K.G."/>
            <person name="Gibbons H.S."/>
            <person name="Gu W."/>
            <person name="Jaissle J."/>
            <person name="Johnson S.L."/>
            <person name="Koroleva G.I."/>
            <person name="Ladner J.T."/>
            <person name="Lo C.-C."/>
            <person name="Minogue T.D."/>
            <person name="Munk C."/>
            <person name="Palacios G.F."/>
            <person name="Redden C.L."/>
            <person name="Rosenzweig C.N."/>
            <person name="Scholz M.B."/>
            <person name="Teshima H."/>
            <person name="Xu Y."/>
        </authorList>
    </citation>
    <scope>NUCLEOTIDE SEQUENCE [LARGE SCALE GENOMIC DNA]</scope>
    <source>
        <strain evidence="2 4">BHP</strain>
    </source>
</reference>
<name>A0A090Y7Q5_9BACI</name>
<dbReference type="PATRIC" id="fig|1405.8.peg.6109"/>
<reference evidence="3 5" key="2">
    <citation type="submission" date="2018-08" db="EMBL/GenBank/DDBJ databases">
        <title>Bacillus clarus sp. nov. strain PS00077A.</title>
        <authorList>
            <person name="Mendez Acevedo M."/>
            <person name="Carroll L."/>
            <person name="Mukherjee M."/>
            <person name="Wiedmann M."/>
            <person name="Kovac J."/>
        </authorList>
    </citation>
    <scope>NUCLEOTIDE SEQUENCE [LARGE SCALE GENOMIC DNA]</scope>
    <source>
        <strain evidence="3 5">PS00077A</strain>
    </source>
</reference>
<gene>
    <name evidence="3" type="ORF">D0U04_21575</name>
    <name evidence="2" type="ORF">DJ93_6014</name>
</gene>
<comment type="caution">
    <text evidence="2">The sequence shown here is derived from an EMBL/GenBank/DDBJ whole genome shotgun (WGS) entry which is preliminary data.</text>
</comment>
<dbReference type="Proteomes" id="UP000029389">
    <property type="component" value="Unassembled WGS sequence"/>
</dbReference>